<dbReference type="AlphaFoldDB" id="A0A6V7XX39"/>
<evidence type="ECO:0000313" key="3">
    <source>
        <dbReference type="Proteomes" id="UP000580250"/>
    </source>
</evidence>
<accession>A0A6V7XX39</accession>
<organism evidence="2 3">
    <name type="scientific">Meloidogyne enterolobii</name>
    <name type="common">Root-knot nematode worm</name>
    <name type="synonym">Meloidogyne mayaguensis</name>
    <dbReference type="NCBI Taxonomy" id="390850"/>
    <lineage>
        <taxon>Eukaryota</taxon>
        <taxon>Metazoa</taxon>
        <taxon>Ecdysozoa</taxon>
        <taxon>Nematoda</taxon>
        <taxon>Chromadorea</taxon>
        <taxon>Rhabditida</taxon>
        <taxon>Tylenchina</taxon>
        <taxon>Tylenchomorpha</taxon>
        <taxon>Tylenchoidea</taxon>
        <taxon>Meloidogynidae</taxon>
        <taxon>Meloidogyninae</taxon>
        <taxon>Meloidogyne</taxon>
    </lineage>
</organism>
<name>A0A6V7XX39_MELEN</name>
<dbReference type="EMBL" id="CAJEWN010002483">
    <property type="protein sequence ID" value="CAD2203913.1"/>
    <property type="molecule type" value="Genomic_DNA"/>
</dbReference>
<gene>
    <name evidence="2" type="ORF">MENT_LOCUS57619</name>
</gene>
<proteinExistence type="predicted"/>
<dbReference type="Proteomes" id="UP000580250">
    <property type="component" value="Unassembled WGS sequence"/>
</dbReference>
<keyword evidence="1" id="KW-1133">Transmembrane helix</keyword>
<sequence length="92" mass="10911">MVVDYNLIYKLILPCFAIFIYSVCGTFLLIILRPLYKFSKERTALFILFSKKTEIHHFCYVDNNCALECWKLSWNLFFSKFTGHVFPSKVVL</sequence>
<keyword evidence="1" id="KW-0472">Membrane</keyword>
<comment type="caution">
    <text evidence="2">The sequence shown here is derived from an EMBL/GenBank/DDBJ whole genome shotgun (WGS) entry which is preliminary data.</text>
</comment>
<feature type="transmembrane region" description="Helical" evidence="1">
    <location>
        <begin position="6"/>
        <end position="32"/>
    </location>
</feature>
<evidence type="ECO:0000313" key="2">
    <source>
        <dbReference type="EMBL" id="CAD2203913.1"/>
    </source>
</evidence>
<reference evidence="2 3" key="1">
    <citation type="submission" date="2020-08" db="EMBL/GenBank/DDBJ databases">
        <authorList>
            <person name="Koutsovoulos G."/>
            <person name="Danchin GJ E."/>
        </authorList>
    </citation>
    <scope>NUCLEOTIDE SEQUENCE [LARGE SCALE GENOMIC DNA]</scope>
</reference>
<protein>
    <submittedName>
        <fullName evidence="2">Uncharacterized protein</fullName>
    </submittedName>
</protein>
<keyword evidence="1" id="KW-0812">Transmembrane</keyword>
<evidence type="ECO:0000256" key="1">
    <source>
        <dbReference type="SAM" id="Phobius"/>
    </source>
</evidence>